<dbReference type="eggNOG" id="COG1083">
    <property type="taxonomic scope" value="Bacteria"/>
</dbReference>
<dbReference type="CDD" id="cd02513">
    <property type="entry name" value="CMP-NeuAc_Synthase"/>
    <property type="match status" value="1"/>
</dbReference>
<dbReference type="STRING" id="264462.Bd1686"/>
<dbReference type="Proteomes" id="UP000008080">
    <property type="component" value="Chromosome"/>
</dbReference>
<dbReference type="SUPFAM" id="SSF53448">
    <property type="entry name" value="Nucleotide-diphospho-sugar transferases"/>
    <property type="match status" value="1"/>
</dbReference>
<dbReference type="AlphaFoldDB" id="Q6MME8"/>
<dbReference type="InterPro" id="IPR029044">
    <property type="entry name" value="Nucleotide-diphossugar_trans"/>
</dbReference>
<organism evidence="1 2">
    <name type="scientific">Bdellovibrio bacteriovorus (strain ATCC 15356 / DSM 50701 / NCIMB 9529 / HD100)</name>
    <dbReference type="NCBI Taxonomy" id="264462"/>
    <lineage>
        <taxon>Bacteria</taxon>
        <taxon>Pseudomonadati</taxon>
        <taxon>Bdellovibrionota</taxon>
        <taxon>Bdellovibrionia</taxon>
        <taxon>Bdellovibrionales</taxon>
        <taxon>Pseudobdellovibrionaceae</taxon>
        <taxon>Bdellovibrio</taxon>
    </lineage>
</organism>
<dbReference type="HOGENOM" id="CLU_042930_1_1_7"/>
<sequence>MKGTSVGSLAIIPARAGSRRLPGKNKRNFAGKPLVQWTIEAALDSSEFSCIVVSSDDLDVLSLVEKFPSVLFLERDPRLSSDSATSVDVMLDVIDRVGAKFQTVTLLQPTSPLRDSDCIRNAFSFYRSCGFKQVVSARDLKENVNHLAVVTDGKLNRIASDKLFMTEGSSLVALNGAIYISEFDYFRAMKSLFTESTTAFLMEALISIDIDYEDDWQKAESVALALGKAK</sequence>
<keyword evidence="1" id="KW-0548">Nucleotidyltransferase</keyword>
<gene>
    <name evidence="1" type="primary">neuA</name>
    <name evidence="1" type="ordered locus">Bd1686</name>
</gene>
<reference evidence="1 2" key="1">
    <citation type="journal article" date="2004" name="Science">
        <title>A predator unmasked: life cycle of Bdellovibrio bacteriovorus from a genomic perspective.</title>
        <authorList>
            <person name="Rendulic S."/>
            <person name="Jagtap P."/>
            <person name="Rosinus A."/>
            <person name="Eppinger M."/>
            <person name="Baar C."/>
            <person name="Lanz C."/>
            <person name="Keller H."/>
            <person name="Lambert C."/>
            <person name="Evans K.J."/>
            <person name="Goesmann A."/>
            <person name="Meyer F."/>
            <person name="Sockett R.E."/>
            <person name="Schuster S.C."/>
        </authorList>
    </citation>
    <scope>NUCLEOTIDE SEQUENCE [LARGE SCALE GENOMIC DNA]</scope>
    <source>
        <strain evidence="2">ATCC 15356 / DSM 50701 / NCIMB 9529 / HD100</strain>
    </source>
</reference>
<dbReference type="InterPro" id="IPR050793">
    <property type="entry name" value="CMP-NeuNAc_synthase"/>
</dbReference>
<dbReference type="Gene3D" id="3.90.550.10">
    <property type="entry name" value="Spore Coat Polysaccharide Biosynthesis Protein SpsA, Chain A"/>
    <property type="match status" value="1"/>
</dbReference>
<dbReference type="EMBL" id="BX842650">
    <property type="protein sequence ID" value="CAE79556.1"/>
    <property type="molecule type" value="Genomic_DNA"/>
</dbReference>
<protein>
    <submittedName>
        <fullName evidence="1">Probable acylneuraminate cytidylyltransferase</fullName>
        <ecNumber evidence="1">2.7.7.43</ecNumber>
    </submittedName>
</protein>
<dbReference type="KEGG" id="bba:Bd1686"/>
<dbReference type="PANTHER" id="PTHR21485:SF6">
    <property type="entry name" value="N-ACYLNEURAMINATE CYTIDYLYLTRANSFERASE-RELATED"/>
    <property type="match status" value="1"/>
</dbReference>
<dbReference type="PANTHER" id="PTHR21485">
    <property type="entry name" value="HAD SUPERFAMILY MEMBERS CMAS AND KDSC"/>
    <property type="match status" value="1"/>
</dbReference>
<keyword evidence="2" id="KW-1185">Reference proteome</keyword>
<dbReference type="EC" id="2.7.7.43" evidence="1"/>
<evidence type="ECO:0000313" key="2">
    <source>
        <dbReference type="Proteomes" id="UP000008080"/>
    </source>
</evidence>
<proteinExistence type="predicted"/>
<dbReference type="Pfam" id="PF02348">
    <property type="entry name" value="CTP_transf_3"/>
    <property type="match status" value="1"/>
</dbReference>
<keyword evidence="1" id="KW-0808">Transferase</keyword>
<name>Q6MME8_BDEBA</name>
<dbReference type="InterPro" id="IPR003329">
    <property type="entry name" value="Cytidylyl_trans"/>
</dbReference>
<accession>Q6MME8</accession>
<dbReference type="GO" id="GO:0008781">
    <property type="term" value="F:N-acylneuraminate cytidylyltransferase activity"/>
    <property type="evidence" value="ECO:0007669"/>
    <property type="project" value="UniProtKB-EC"/>
</dbReference>
<evidence type="ECO:0000313" key="1">
    <source>
        <dbReference type="EMBL" id="CAE79556.1"/>
    </source>
</evidence>